<sequence>MSFQVLLYLLTMSLKREVNTEVQLANSDLSRVLLEVRRTDGLHFSVSKGNAFHRVNEIMKKQAAMTVCKLFNMELRALDNLNYRTNRASKYLKKAYPFKLPFKA</sequence>
<dbReference type="EMBL" id="CP045890">
    <property type="protein sequence ID" value="QQP56039.1"/>
    <property type="molecule type" value="Genomic_DNA"/>
</dbReference>
<evidence type="ECO:0000313" key="1">
    <source>
        <dbReference type="EMBL" id="QQP56039.1"/>
    </source>
</evidence>
<evidence type="ECO:0000313" key="2">
    <source>
        <dbReference type="Proteomes" id="UP000595437"/>
    </source>
</evidence>
<organism evidence="1 2">
    <name type="scientific">Caligus rogercresseyi</name>
    <name type="common">Sea louse</name>
    <dbReference type="NCBI Taxonomy" id="217165"/>
    <lineage>
        <taxon>Eukaryota</taxon>
        <taxon>Metazoa</taxon>
        <taxon>Ecdysozoa</taxon>
        <taxon>Arthropoda</taxon>
        <taxon>Crustacea</taxon>
        <taxon>Multicrustacea</taxon>
        <taxon>Hexanauplia</taxon>
        <taxon>Copepoda</taxon>
        <taxon>Siphonostomatoida</taxon>
        <taxon>Caligidae</taxon>
        <taxon>Caligus</taxon>
    </lineage>
</organism>
<keyword evidence="2" id="KW-1185">Reference proteome</keyword>
<name>A0A7T8KHK6_CALRO</name>
<gene>
    <name evidence="1" type="ORF">FKW44_000568</name>
</gene>
<proteinExistence type="predicted"/>
<accession>A0A7T8KHK6</accession>
<dbReference type="Proteomes" id="UP000595437">
    <property type="component" value="Chromosome 1"/>
</dbReference>
<protein>
    <submittedName>
        <fullName evidence="1">Uncharacterized protein</fullName>
    </submittedName>
</protein>
<reference evidence="2" key="1">
    <citation type="submission" date="2021-01" db="EMBL/GenBank/DDBJ databases">
        <title>Caligus Genome Assembly.</title>
        <authorList>
            <person name="Gallardo-Escarate C."/>
        </authorList>
    </citation>
    <scope>NUCLEOTIDE SEQUENCE [LARGE SCALE GENOMIC DNA]</scope>
</reference>
<dbReference type="AlphaFoldDB" id="A0A7T8KHK6"/>